<proteinExistence type="predicted"/>
<dbReference type="PANTHER" id="PTHR31001">
    <property type="entry name" value="UNCHARACTERIZED TRANSCRIPTIONAL REGULATORY PROTEIN"/>
    <property type="match status" value="1"/>
</dbReference>
<gene>
    <name evidence="9" type="ORF">PG999_008373</name>
</gene>
<evidence type="ECO:0000256" key="2">
    <source>
        <dbReference type="ARBA" id="ARBA00022723"/>
    </source>
</evidence>
<dbReference type="InterPro" id="IPR007219">
    <property type="entry name" value="XnlR_reg_dom"/>
</dbReference>
<feature type="compositionally biased region" description="Low complexity" evidence="7">
    <location>
        <begin position="73"/>
        <end position="84"/>
    </location>
</feature>
<dbReference type="Pfam" id="PF08493">
    <property type="entry name" value="AflR"/>
    <property type="match status" value="1"/>
</dbReference>
<dbReference type="Proteomes" id="UP001392437">
    <property type="component" value="Unassembled WGS sequence"/>
</dbReference>
<dbReference type="CDD" id="cd12148">
    <property type="entry name" value="fungal_TF_MHR"/>
    <property type="match status" value="1"/>
</dbReference>
<dbReference type="EMBL" id="JAQQWP010000008">
    <property type="protein sequence ID" value="KAK8105014.1"/>
    <property type="molecule type" value="Genomic_DNA"/>
</dbReference>
<dbReference type="InterPro" id="IPR050613">
    <property type="entry name" value="Sec_Metabolite_Reg"/>
</dbReference>
<evidence type="ECO:0000256" key="4">
    <source>
        <dbReference type="ARBA" id="ARBA00023125"/>
    </source>
</evidence>
<evidence type="ECO:0000256" key="6">
    <source>
        <dbReference type="ARBA" id="ARBA00023242"/>
    </source>
</evidence>
<evidence type="ECO:0000313" key="10">
    <source>
        <dbReference type="Proteomes" id="UP001392437"/>
    </source>
</evidence>
<keyword evidence="10" id="KW-1185">Reference proteome</keyword>
<reference evidence="9 10" key="1">
    <citation type="submission" date="2023-01" db="EMBL/GenBank/DDBJ databases">
        <title>Analysis of 21 Apiospora genomes using comparative genomics revels a genus with tremendous synthesis potential of carbohydrate active enzymes and secondary metabolites.</title>
        <authorList>
            <person name="Sorensen T."/>
        </authorList>
    </citation>
    <scope>NUCLEOTIDE SEQUENCE [LARGE SCALE GENOMIC DNA]</scope>
    <source>
        <strain evidence="9 10">CBS 117206</strain>
    </source>
</reference>
<feature type="compositionally biased region" description="Low complexity" evidence="7">
    <location>
        <begin position="192"/>
        <end position="205"/>
    </location>
</feature>
<dbReference type="GO" id="GO:0045122">
    <property type="term" value="P:aflatoxin biosynthetic process"/>
    <property type="evidence" value="ECO:0007669"/>
    <property type="project" value="InterPro"/>
</dbReference>
<keyword evidence="4" id="KW-0238">DNA-binding</keyword>
<evidence type="ECO:0000256" key="1">
    <source>
        <dbReference type="ARBA" id="ARBA00004123"/>
    </source>
</evidence>
<evidence type="ECO:0000256" key="5">
    <source>
        <dbReference type="ARBA" id="ARBA00023163"/>
    </source>
</evidence>
<comment type="caution">
    <text evidence="9">The sequence shown here is derived from an EMBL/GenBank/DDBJ whole genome shotgun (WGS) entry which is preliminary data.</text>
</comment>
<dbReference type="GO" id="GO:0006355">
    <property type="term" value="P:regulation of DNA-templated transcription"/>
    <property type="evidence" value="ECO:0007669"/>
    <property type="project" value="InterPro"/>
</dbReference>
<dbReference type="AlphaFoldDB" id="A0AAW0QN70"/>
<dbReference type="PANTHER" id="PTHR31001:SF57">
    <property type="entry name" value="ZN(II)2CYS6 TRANSCRIPTION FACTOR (EUROFUNG)"/>
    <property type="match status" value="1"/>
</dbReference>
<dbReference type="GO" id="GO:0005634">
    <property type="term" value="C:nucleus"/>
    <property type="evidence" value="ECO:0007669"/>
    <property type="project" value="UniProtKB-SubCell"/>
</dbReference>
<feature type="region of interest" description="Disordered" evidence="7">
    <location>
        <begin position="65"/>
        <end position="84"/>
    </location>
</feature>
<feature type="domain" description="Xylanolytic transcriptional activator regulatory" evidence="8">
    <location>
        <begin position="417"/>
        <end position="490"/>
    </location>
</feature>
<sequence>MQEQSHGVDTTLEMGRDAIDVALEVLSCSCSSNGHIVSLLVLMVKQLMELYWNLSRQQCLFARPGTGSKSRRSPASAPASASASPDPLHIVIGSYVLDGEAQKKILLQVLQLEMARMNPFFRAIQSRAGPEEALDLVKSFWSYKEELKLGRAADCAYPPGRGRSAKRPRQPVDPKILSRLGQLESIISRLGSQHASSPSSDASSALPTDGPDRPDPTIDQQLGRLVIDDTRSYYVGNISWASLGNEVEELRSLLADSTSEDDFLLEYNAHSSTLDSDSAILGFEPVSATLQRYHPLPSEAIVLLQVFKENVAPVVRILHTPTMDSMFHDAMTSPASLDKNVEALMLAIDYSAVISMQPQQCMELLSLPRDALLDKYRSAVRQALTRADLLRTESIIALQAAVLYMEALRNEDDSRTVWSLTSLVVHIAKSMGLHRDGTAFGLRPFETELRRRLWYHICLLDIRSSEYHGYEPIVNGCAFDTKLPLHINDSDLTPEMESPPPEREDACEMTLCLVRSEYMRLAWKVNYAPSCSADHLGAANAGLGREAGHLLVGKFESRMQERYIRHCVTSEPFQSLTSAIARLMIARSRISVYKSPYRNNASNSMEEEASTHDDLFQKVIEVLEISSFILTNKDLAIWKWHTVCTFSPHFGPQWAHSMPTRAKPPINVQITHVQWNAVAFALSEICSRPPSPDCDRAWCYVCTLFDEWKVKKDSRTGSLWRPIKRLLAKARYIRELQKVSGSRDEHDGLPISTAPELPNSSEGVSDDSGLAGSDWGSSSSVNDMINAFGTNPTYNTADMWCPNIVAPPFPVPDSTWLNNYQF</sequence>
<dbReference type="InterPro" id="IPR013700">
    <property type="entry name" value="AflR"/>
</dbReference>
<feature type="region of interest" description="Disordered" evidence="7">
    <location>
        <begin position="154"/>
        <end position="174"/>
    </location>
</feature>
<keyword evidence="6" id="KW-0539">Nucleus</keyword>
<dbReference type="GO" id="GO:0008270">
    <property type="term" value="F:zinc ion binding"/>
    <property type="evidence" value="ECO:0007669"/>
    <property type="project" value="InterPro"/>
</dbReference>
<dbReference type="SMART" id="SM00906">
    <property type="entry name" value="Fungal_trans"/>
    <property type="match status" value="1"/>
</dbReference>
<evidence type="ECO:0000256" key="3">
    <source>
        <dbReference type="ARBA" id="ARBA00023015"/>
    </source>
</evidence>
<keyword evidence="2" id="KW-0479">Metal-binding</keyword>
<organism evidence="9 10">
    <name type="scientific">Apiospora kogelbergensis</name>
    <dbReference type="NCBI Taxonomy" id="1337665"/>
    <lineage>
        <taxon>Eukaryota</taxon>
        <taxon>Fungi</taxon>
        <taxon>Dikarya</taxon>
        <taxon>Ascomycota</taxon>
        <taxon>Pezizomycotina</taxon>
        <taxon>Sordariomycetes</taxon>
        <taxon>Xylariomycetidae</taxon>
        <taxon>Amphisphaeriales</taxon>
        <taxon>Apiosporaceae</taxon>
        <taxon>Apiospora</taxon>
    </lineage>
</organism>
<evidence type="ECO:0000259" key="8">
    <source>
        <dbReference type="SMART" id="SM00906"/>
    </source>
</evidence>
<dbReference type="GO" id="GO:0006351">
    <property type="term" value="P:DNA-templated transcription"/>
    <property type="evidence" value="ECO:0007669"/>
    <property type="project" value="InterPro"/>
</dbReference>
<feature type="region of interest" description="Disordered" evidence="7">
    <location>
        <begin position="743"/>
        <end position="774"/>
    </location>
</feature>
<feature type="region of interest" description="Disordered" evidence="7">
    <location>
        <begin position="191"/>
        <end position="220"/>
    </location>
</feature>
<name>A0AAW0QN70_9PEZI</name>
<dbReference type="Pfam" id="PF04082">
    <property type="entry name" value="Fungal_trans"/>
    <property type="match status" value="1"/>
</dbReference>
<keyword evidence="3" id="KW-0805">Transcription regulation</keyword>
<comment type="subcellular location">
    <subcellularLocation>
        <location evidence="1">Nucleus</location>
    </subcellularLocation>
</comment>
<protein>
    <submittedName>
        <fullName evidence="9">Bikaverin cluster-transcription factor</fullName>
    </submittedName>
</protein>
<accession>A0AAW0QN70</accession>
<evidence type="ECO:0000256" key="7">
    <source>
        <dbReference type="SAM" id="MobiDB-lite"/>
    </source>
</evidence>
<dbReference type="GO" id="GO:0003677">
    <property type="term" value="F:DNA binding"/>
    <property type="evidence" value="ECO:0007669"/>
    <property type="project" value="UniProtKB-KW"/>
</dbReference>
<keyword evidence="5" id="KW-0804">Transcription</keyword>
<evidence type="ECO:0000313" key="9">
    <source>
        <dbReference type="EMBL" id="KAK8105014.1"/>
    </source>
</evidence>